<dbReference type="PRINTS" id="PR00377">
    <property type="entry name" value="IMPHPHTASES"/>
</dbReference>
<evidence type="ECO:0000256" key="5">
    <source>
        <dbReference type="SAM" id="MobiDB-lite"/>
    </source>
</evidence>
<dbReference type="PANTHER" id="PTHR20854">
    <property type="entry name" value="INOSITOL MONOPHOSPHATASE"/>
    <property type="match status" value="1"/>
</dbReference>
<evidence type="ECO:0000256" key="1">
    <source>
        <dbReference type="ARBA" id="ARBA00022723"/>
    </source>
</evidence>
<feature type="binding site" evidence="4">
    <location>
        <position position="295"/>
    </location>
    <ligand>
        <name>Mg(2+)</name>
        <dbReference type="ChEBI" id="CHEBI:18420"/>
        <label>1</label>
        <note>catalytic</note>
    </ligand>
</feature>
<dbReference type="GO" id="GO:0007165">
    <property type="term" value="P:signal transduction"/>
    <property type="evidence" value="ECO:0007669"/>
    <property type="project" value="TreeGrafter"/>
</dbReference>
<feature type="binding site" evidence="4">
    <location>
        <position position="161"/>
    </location>
    <ligand>
        <name>Mg(2+)</name>
        <dbReference type="ChEBI" id="CHEBI:18420"/>
        <label>1</label>
        <note>catalytic</note>
    </ligand>
</feature>
<comment type="cofactor">
    <cofactor evidence="4">
        <name>Mg(2+)</name>
        <dbReference type="ChEBI" id="CHEBI:18420"/>
    </cofactor>
</comment>
<dbReference type="eggNOG" id="COG0483">
    <property type="taxonomic scope" value="Bacteria"/>
</dbReference>
<dbReference type="PANTHER" id="PTHR20854:SF4">
    <property type="entry name" value="INOSITOL-1-MONOPHOSPHATASE-RELATED"/>
    <property type="match status" value="1"/>
</dbReference>
<protein>
    <submittedName>
        <fullName evidence="6">Myo-inositol-1 or 4-monophosphatase</fullName>
        <ecNumber evidence="6">3.1.3.25</ecNumber>
    </submittedName>
</protein>
<dbReference type="Gene3D" id="3.30.540.10">
    <property type="entry name" value="Fructose-1,6-Bisphosphatase, subunit A, domain 1"/>
    <property type="match status" value="1"/>
</dbReference>
<evidence type="ECO:0000256" key="3">
    <source>
        <dbReference type="ARBA" id="ARBA00022842"/>
    </source>
</evidence>
<dbReference type="Pfam" id="PF00459">
    <property type="entry name" value="Inositol_P"/>
    <property type="match status" value="2"/>
</dbReference>
<dbReference type="EC" id="3.1.3.25" evidence="6"/>
<name>F8DXM2_CORRG</name>
<dbReference type="HOGENOM" id="CLU_044118_0_1_11"/>
<dbReference type="GO" id="GO:0008934">
    <property type="term" value="F:inositol monophosphate 1-phosphatase activity"/>
    <property type="evidence" value="ECO:0007669"/>
    <property type="project" value="TreeGrafter"/>
</dbReference>
<evidence type="ECO:0000313" key="6">
    <source>
        <dbReference type="EMBL" id="AEI09531.1"/>
    </source>
</evidence>
<sequence>MTLTALSRVCQAAAQAAARLVREMREELVSEDGRVAAKAHKSSAVDPVTAVDLASERFLQHFLLTALPDSSLLGEEEGKTVNLRLLAGNDEWDPNHPGVSAGRRINSSDGIAVKGGLHAPSGKEIASSGFEDGTNHDGADATEGGSESVTEDRIVWVVDPIDGTVNFMYGQPDCAVSIAATVNGVPVAAAVAQVPTGTTYIAQVGGPARRIAETADADDKDQILKAPSATELASSLVATGFGYVAAQRRVQAQVLMQLLPLVRDIRRAGSAALDLCHLAEGTVDAYYEHGLGPWDYAAGSLIAVRSGVELILPSLDCDKAKQMLVAGAKGEVLPKLLQVLAEAGRG</sequence>
<keyword evidence="3 4" id="KW-0460">Magnesium</keyword>
<dbReference type="Proteomes" id="UP000000492">
    <property type="component" value="Chromosome"/>
</dbReference>
<dbReference type="KEGG" id="crd:CRES_1176"/>
<evidence type="ECO:0000313" key="7">
    <source>
        <dbReference type="Proteomes" id="UP000000492"/>
    </source>
</evidence>
<dbReference type="EMBL" id="CP002857">
    <property type="protein sequence ID" value="AEI09531.1"/>
    <property type="molecule type" value="Genomic_DNA"/>
</dbReference>
<dbReference type="GO" id="GO:0006020">
    <property type="term" value="P:inositol metabolic process"/>
    <property type="evidence" value="ECO:0007669"/>
    <property type="project" value="TreeGrafter"/>
</dbReference>
<feature type="region of interest" description="Disordered" evidence="5">
    <location>
        <begin position="116"/>
        <end position="148"/>
    </location>
</feature>
<keyword evidence="2 6" id="KW-0378">Hydrolase</keyword>
<dbReference type="PROSITE" id="PS00629">
    <property type="entry name" value="IMP_1"/>
    <property type="match status" value="1"/>
</dbReference>
<accession>F8DXM2</accession>
<feature type="binding site" evidence="4">
    <location>
        <position position="159"/>
    </location>
    <ligand>
        <name>Mg(2+)</name>
        <dbReference type="ChEBI" id="CHEBI:18420"/>
        <label>1</label>
        <note>catalytic</note>
    </ligand>
</feature>
<organism evidence="6 7">
    <name type="scientific">Corynebacterium resistens (strain DSM 45100 / JCM 12819 / GTC 2026 / SICGH 158)</name>
    <dbReference type="NCBI Taxonomy" id="662755"/>
    <lineage>
        <taxon>Bacteria</taxon>
        <taxon>Bacillati</taxon>
        <taxon>Actinomycetota</taxon>
        <taxon>Actinomycetes</taxon>
        <taxon>Mycobacteriales</taxon>
        <taxon>Corynebacteriaceae</taxon>
        <taxon>Corynebacterium</taxon>
    </lineage>
</organism>
<keyword evidence="7" id="KW-1185">Reference proteome</keyword>
<keyword evidence="1 4" id="KW-0479">Metal-binding</keyword>
<dbReference type="STRING" id="662755.CRES_1176"/>
<evidence type="ECO:0000256" key="2">
    <source>
        <dbReference type="ARBA" id="ARBA00022801"/>
    </source>
</evidence>
<reference evidence="6 7" key="1">
    <citation type="journal article" date="2012" name="BMC Genomics">
        <title>Complete genome sequence, lifestyle, and multi-drug resistance of the human pathogen Corynebacterium resistens DSM 45100 isolated from blood samples of a leukemia patient.</title>
        <authorList>
            <person name="Schroder J."/>
            <person name="Maus I."/>
            <person name="Meyer K."/>
            <person name="Wordemann S."/>
            <person name="Blom J."/>
            <person name="Jaenicke S."/>
            <person name="Schneider J."/>
            <person name="Trost E."/>
            <person name="Tauch A."/>
        </authorList>
    </citation>
    <scope>NUCLEOTIDE SEQUENCE [LARGE SCALE GENOMIC DNA]</scope>
    <source>
        <strain evidence="7">DSM 45100 / JCM 12819 / CCUG 50093 / GTC 2026 / SICGH 158</strain>
    </source>
</reference>
<dbReference type="AlphaFoldDB" id="F8DXM2"/>
<dbReference type="InterPro" id="IPR000760">
    <property type="entry name" value="Inositol_monophosphatase-like"/>
</dbReference>
<evidence type="ECO:0000256" key="4">
    <source>
        <dbReference type="PIRSR" id="PIRSR600760-2"/>
    </source>
</evidence>
<feature type="binding site" evidence="4">
    <location>
        <position position="75"/>
    </location>
    <ligand>
        <name>Mg(2+)</name>
        <dbReference type="ChEBI" id="CHEBI:18420"/>
        <label>1</label>
        <note>catalytic</note>
    </ligand>
</feature>
<dbReference type="GO" id="GO:0046872">
    <property type="term" value="F:metal ion binding"/>
    <property type="evidence" value="ECO:0007669"/>
    <property type="project" value="UniProtKB-KW"/>
</dbReference>
<dbReference type="InterPro" id="IPR020583">
    <property type="entry name" value="Inositol_monoP_metal-BS"/>
</dbReference>
<dbReference type="SUPFAM" id="SSF56655">
    <property type="entry name" value="Carbohydrate phosphatase"/>
    <property type="match status" value="1"/>
</dbReference>
<dbReference type="Gene3D" id="3.40.190.80">
    <property type="match status" value="1"/>
</dbReference>
<feature type="binding site" evidence="4">
    <location>
        <position position="162"/>
    </location>
    <ligand>
        <name>Mg(2+)</name>
        <dbReference type="ChEBI" id="CHEBI:18420"/>
        <label>1</label>
        <note>catalytic</note>
    </ligand>
</feature>
<proteinExistence type="predicted"/>
<gene>
    <name evidence="6" type="primary">suhB</name>
    <name evidence="6" type="ordered locus">CRES_1176</name>
</gene>